<evidence type="ECO:0000259" key="3">
    <source>
        <dbReference type="Pfam" id="PF01569"/>
    </source>
</evidence>
<feature type="transmembrane region" description="Helical" evidence="2">
    <location>
        <begin position="143"/>
        <end position="164"/>
    </location>
</feature>
<dbReference type="GO" id="GO:0005886">
    <property type="term" value="C:plasma membrane"/>
    <property type="evidence" value="ECO:0007669"/>
    <property type="project" value="TreeGrafter"/>
</dbReference>
<keyword evidence="2" id="KW-0472">Membrane</keyword>
<protein>
    <submittedName>
        <fullName evidence="5">Alkaline phosphatase</fullName>
    </submittedName>
</protein>
<evidence type="ECO:0000256" key="1">
    <source>
        <dbReference type="ARBA" id="ARBA00010792"/>
    </source>
</evidence>
<reference evidence="5 6" key="1">
    <citation type="journal article" date="2018" name="Appl. Environ. Microbiol.">
        <title>Antimicrobial susceptibility testing and tentative epidemiological cut-off values of five Bacillus species relevant for use as animal feed additives or for plant protection.</title>
        <authorList>
            <person name="Agerso Y."/>
            <person name="Stuer-Lauridsen B."/>
            <person name="Bjerre K."/>
            <person name="Jensen M.G."/>
            <person name="Johansen E."/>
            <person name="Bennedsen M."/>
            <person name="Brockmann E."/>
            <person name="Nielsen B."/>
        </authorList>
    </citation>
    <scope>NUCLEOTIDE SEQUENCE [LARGE SCALE GENOMIC DNA]</scope>
    <source>
        <strain evidence="5 6">CHCC20162</strain>
    </source>
</reference>
<comment type="caution">
    <text evidence="5">The sequence shown here is derived from an EMBL/GenBank/DDBJ whole genome shotgun (WGS) entry which is preliminary data.</text>
</comment>
<dbReference type="SUPFAM" id="SSF48317">
    <property type="entry name" value="Acid phosphatase/Vanadium-dependent haloperoxidase"/>
    <property type="match status" value="1"/>
</dbReference>
<feature type="transmembrane region" description="Helical" evidence="2">
    <location>
        <begin position="223"/>
        <end position="244"/>
    </location>
</feature>
<keyword evidence="2" id="KW-0812">Transmembrane</keyword>
<dbReference type="InterPro" id="IPR051311">
    <property type="entry name" value="DedA_domain"/>
</dbReference>
<feature type="transmembrane region" description="Helical" evidence="2">
    <location>
        <begin position="53"/>
        <end position="76"/>
    </location>
</feature>
<evidence type="ECO:0000259" key="4">
    <source>
        <dbReference type="Pfam" id="PF09335"/>
    </source>
</evidence>
<feature type="domain" description="VTT" evidence="4">
    <location>
        <begin position="35"/>
        <end position="161"/>
    </location>
</feature>
<dbReference type="RefSeq" id="WP_116072953.1">
    <property type="nucleotide sequence ID" value="NZ_CP187630.1"/>
</dbReference>
<dbReference type="InterPro" id="IPR036938">
    <property type="entry name" value="PAP2/HPO_sf"/>
</dbReference>
<sequence>MKEGQTMDFITSYINQYGYIVLFLALMLELLALPLPGELLMGYAGVLAFQGHLSWVGSILVAGMGSMVGMTIAYGVGYKLGTPFFDKYGKTLHMGPERIERMSKWFSVHGNKLLIIAYFLPVIRHITGYFSGITRLPFRTYALYAYSGSFLWVTTFITLGKLLGPQWEQFHNSIKKYFVIGMIVAVSLFAAIYVYKKFKVTIKKIAINCLKWIVHVFHTRKRAGLVFIFTALVTLGFILLMIGMTQDFIANEFGDFNKITSLLITALFNKDWNVPMRIFFMLGSRQVLVALIFFTLVWILWKGRDKKIELLSLVVVAGGGELYEESLRRIFHHFSPIRKSLIEQLSYTFPSEQSLMAFVIYGFAVFMLVRHSKRLWVPTLAPIAAILILLLIAISRLYLSIQYPSDIAAGYVFGGVWLGLNVLLLETFRLMKGINL</sequence>
<dbReference type="InterPro" id="IPR000326">
    <property type="entry name" value="PAP2/HPO"/>
</dbReference>
<dbReference type="InterPro" id="IPR032816">
    <property type="entry name" value="VTT_dom"/>
</dbReference>
<dbReference type="Pfam" id="PF09335">
    <property type="entry name" value="VTT_dom"/>
    <property type="match status" value="1"/>
</dbReference>
<dbReference type="PANTHER" id="PTHR42709:SF9">
    <property type="entry name" value="ALKALINE PHOSPHATASE LIKE PROTEIN"/>
    <property type="match status" value="1"/>
</dbReference>
<dbReference type="AlphaFoldDB" id="A0A3D8X5B1"/>
<feature type="transmembrane region" description="Helical" evidence="2">
    <location>
        <begin position="176"/>
        <end position="195"/>
    </location>
</feature>
<evidence type="ECO:0000313" key="6">
    <source>
        <dbReference type="Proteomes" id="UP000256519"/>
    </source>
</evidence>
<evidence type="ECO:0000313" key="5">
    <source>
        <dbReference type="EMBL" id="RDZ16213.1"/>
    </source>
</evidence>
<comment type="similarity">
    <text evidence="1">Belongs to the DedA family.</text>
</comment>
<dbReference type="Pfam" id="PF01569">
    <property type="entry name" value="PAP2"/>
    <property type="match status" value="1"/>
</dbReference>
<organism evidence="5 6">
    <name type="scientific">Priestia megaterium</name>
    <name type="common">Bacillus megaterium</name>
    <dbReference type="NCBI Taxonomy" id="1404"/>
    <lineage>
        <taxon>Bacteria</taxon>
        <taxon>Bacillati</taxon>
        <taxon>Bacillota</taxon>
        <taxon>Bacilli</taxon>
        <taxon>Bacillales</taxon>
        <taxon>Bacillaceae</taxon>
        <taxon>Priestia</taxon>
    </lineage>
</organism>
<proteinExistence type="inferred from homology"/>
<evidence type="ECO:0000256" key="2">
    <source>
        <dbReference type="SAM" id="Phobius"/>
    </source>
</evidence>
<feature type="transmembrane region" description="Helical" evidence="2">
    <location>
        <begin position="411"/>
        <end position="431"/>
    </location>
</feature>
<dbReference type="EMBL" id="PQWM01000007">
    <property type="protein sequence ID" value="RDZ16213.1"/>
    <property type="molecule type" value="Genomic_DNA"/>
</dbReference>
<feature type="transmembrane region" description="Helical" evidence="2">
    <location>
        <begin position="375"/>
        <end position="399"/>
    </location>
</feature>
<dbReference type="Gene3D" id="1.20.144.10">
    <property type="entry name" value="Phosphatidic acid phosphatase type 2/haloperoxidase"/>
    <property type="match status" value="1"/>
</dbReference>
<gene>
    <name evidence="5" type="ORF">C3744_06695</name>
</gene>
<feature type="domain" description="Phosphatidic acid phosphatase type 2/haloperoxidase" evidence="3">
    <location>
        <begin position="344"/>
        <end position="421"/>
    </location>
</feature>
<dbReference type="PANTHER" id="PTHR42709">
    <property type="entry name" value="ALKALINE PHOSPHATASE LIKE PROTEIN"/>
    <property type="match status" value="1"/>
</dbReference>
<feature type="transmembrane region" description="Helical" evidence="2">
    <location>
        <begin position="17"/>
        <end position="41"/>
    </location>
</feature>
<keyword evidence="2" id="KW-1133">Transmembrane helix</keyword>
<accession>A0A3D8X5B1</accession>
<dbReference type="Proteomes" id="UP000256519">
    <property type="component" value="Unassembled WGS sequence"/>
</dbReference>
<feature type="transmembrane region" description="Helical" evidence="2">
    <location>
        <begin position="278"/>
        <end position="301"/>
    </location>
</feature>
<name>A0A3D8X5B1_PRIMG</name>